<evidence type="ECO:0000313" key="2">
    <source>
        <dbReference type="Proteomes" id="UP000886885"/>
    </source>
</evidence>
<dbReference type="AlphaFoldDB" id="A0A8X7YBB0"/>
<dbReference type="Proteomes" id="UP000886885">
    <property type="component" value="Chromosome 15D"/>
</dbReference>
<organism evidence="1 2">
    <name type="scientific">Populus tomentosa</name>
    <name type="common">Chinese white poplar</name>
    <dbReference type="NCBI Taxonomy" id="118781"/>
    <lineage>
        <taxon>Eukaryota</taxon>
        <taxon>Viridiplantae</taxon>
        <taxon>Streptophyta</taxon>
        <taxon>Embryophyta</taxon>
        <taxon>Tracheophyta</taxon>
        <taxon>Spermatophyta</taxon>
        <taxon>Magnoliopsida</taxon>
        <taxon>eudicotyledons</taxon>
        <taxon>Gunneridae</taxon>
        <taxon>Pentapetalae</taxon>
        <taxon>rosids</taxon>
        <taxon>fabids</taxon>
        <taxon>Malpighiales</taxon>
        <taxon>Salicaceae</taxon>
        <taxon>Saliceae</taxon>
        <taxon>Populus</taxon>
    </lineage>
</organism>
<protein>
    <submittedName>
        <fullName evidence="1">Uncharacterized protein</fullName>
    </submittedName>
</protein>
<proteinExistence type="predicted"/>
<name>A0A8X7YBB0_POPTO</name>
<comment type="caution">
    <text evidence="1">The sequence shown here is derived from an EMBL/GenBank/DDBJ whole genome shotgun (WGS) entry which is preliminary data.</text>
</comment>
<dbReference type="EMBL" id="JAAWWB010000030">
    <property type="protein sequence ID" value="KAG6745682.1"/>
    <property type="molecule type" value="Genomic_DNA"/>
</dbReference>
<dbReference type="OrthoDB" id="1298633at2759"/>
<accession>A0A8X7YBB0</accession>
<keyword evidence="2" id="KW-1185">Reference proteome</keyword>
<evidence type="ECO:0000313" key="1">
    <source>
        <dbReference type="EMBL" id="KAG6745682.1"/>
    </source>
</evidence>
<gene>
    <name evidence="1" type="ORF">POTOM_050183</name>
</gene>
<reference evidence="1" key="1">
    <citation type="journal article" date="2020" name="bioRxiv">
        <title>Hybrid origin of Populus tomentosa Carr. identified through genome sequencing and phylogenomic analysis.</title>
        <authorList>
            <person name="An X."/>
            <person name="Gao K."/>
            <person name="Chen Z."/>
            <person name="Li J."/>
            <person name="Yang X."/>
            <person name="Yang X."/>
            <person name="Zhou J."/>
            <person name="Guo T."/>
            <person name="Zhao T."/>
            <person name="Huang S."/>
            <person name="Miao D."/>
            <person name="Khan W.U."/>
            <person name="Rao P."/>
            <person name="Ye M."/>
            <person name="Lei B."/>
            <person name="Liao W."/>
            <person name="Wang J."/>
            <person name="Ji L."/>
            <person name="Li Y."/>
            <person name="Guo B."/>
            <person name="Mustafa N.S."/>
            <person name="Li S."/>
            <person name="Yun Q."/>
            <person name="Keller S.R."/>
            <person name="Mao J."/>
            <person name="Zhang R."/>
            <person name="Strauss S.H."/>
        </authorList>
    </citation>
    <scope>NUCLEOTIDE SEQUENCE</scope>
    <source>
        <strain evidence="1">GM15</strain>
        <tissue evidence="1">Leaf</tissue>
    </source>
</reference>
<sequence length="228" mass="24677">MATMSGSTSAGDTITELPGDVMKNTAGGCDENLYSTALAATTMAFKPPSAFEEFDVSLEFRKVLFAAERFGIFISNCPLLERTTLEGCPRFFCLGICLLISSISPFAETAKYFRDGKTSNLVENLNAEQHFLKIEEISCALCLIRSSPDLQKLTIRVSGNSTSALLLCLLHLKTVKSLCCVPLLGKDQGKCCHGTCSGIYESSKLLRLLIETYPWCAAGIGIHKVLPG</sequence>